<organism evidence="10 11">
    <name type="scientific">Helicobacter mustelae (strain ATCC 43772 / CCUG 25715 / CIP 103759 / LMG 18044 / NCTC 12198 / R85-136P)</name>
    <name type="common">Campylobacter mustelae</name>
    <dbReference type="NCBI Taxonomy" id="679897"/>
    <lineage>
        <taxon>Bacteria</taxon>
        <taxon>Pseudomonadati</taxon>
        <taxon>Campylobacterota</taxon>
        <taxon>Epsilonproteobacteria</taxon>
        <taxon>Campylobacterales</taxon>
        <taxon>Helicobacteraceae</taxon>
        <taxon>Helicobacter</taxon>
    </lineage>
</organism>
<dbReference type="InterPro" id="IPR036968">
    <property type="entry name" value="Enolpyruvate_Tfrase_sf"/>
</dbReference>
<keyword evidence="11" id="KW-1185">Reference proteome</keyword>
<gene>
    <name evidence="8 10" type="primary">aroA</name>
    <name evidence="10" type="ordered locus">HMU00560</name>
</gene>
<evidence type="ECO:0000256" key="2">
    <source>
        <dbReference type="ARBA" id="ARBA00009948"/>
    </source>
</evidence>
<proteinExistence type="inferred from homology"/>
<evidence type="ECO:0000256" key="4">
    <source>
        <dbReference type="ARBA" id="ARBA00022605"/>
    </source>
</evidence>
<dbReference type="InterPro" id="IPR006264">
    <property type="entry name" value="EPSP_synthase"/>
</dbReference>
<dbReference type="InterPro" id="IPR013792">
    <property type="entry name" value="RNA3'P_cycl/enolpyr_Trfase_a/b"/>
</dbReference>
<feature type="binding site" evidence="8">
    <location>
        <position position="167"/>
    </location>
    <ligand>
        <name>phosphoenolpyruvate</name>
        <dbReference type="ChEBI" id="CHEBI:58702"/>
    </ligand>
</feature>
<keyword evidence="6 8" id="KW-0057">Aromatic amino acid biosynthesis</keyword>
<dbReference type="eggNOG" id="COG0128">
    <property type="taxonomic scope" value="Bacteria"/>
</dbReference>
<comment type="caution">
    <text evidence="8">Lacks conserved residue(s) required for the propagation of feature annotation.</text>
</comment>
<dbReference type="GO" id="GO:0009423">
    <property type="term" value="P:chorismate biosynthetic process"/>
    <property type="evidence" value="ECO:0007669"/>
    <property type="project" value="UniProtKB-UniRule"/>
</dbReference>
<evidence type="ECO:0000259" key="9">
    <source>
        <dbReference type="Pfam" id="PF00275"/>
    </source>
</evidence>
<dbReference type="GO" id="GO:0003866">
    <property type="term" value="F:3-phosphoshikimate 1-carboxyvinyltransferase activity"/>
    <property type="evidence" value="ECO:0007669"/>
    <property type="project" value="UniProtKB-UniRule"/>
</dbReference>
<evidence type="ECO:0000256" key="3">
    <source>
        <dbReference type="ARBA" id="ARBA00022490"/>
    </source>
</evidence>
<comment type="subcellular location">
    <subcellularLocation>
        <location evidence="8">Cytoplasm</location>
    </subcellularLocation>
</comment>
<keyword evidence="5 8" id="KW-0808">Transferase</keyword>
<dbReference type="AlphaFoldDB" id="D3UFP9"/>
<evidence type="ECO:0000256" key="1">
    <source>
        <dbReference type="ARBA" id="ARBA00004811"/>
    </source>
</evidence>
<dbReference type="FunFam" id="3.65.10.10:FF:000005">
    <property type="entry name" value="3-phosphoshikimate 1-carboxyvinyltransferase"/>
    <property type="match status" value="1"/>
</dbReference>
<comment type="pathway">
    <text evidence="1 8">Metabolic intermediate biosynthesis; chorismate biosynthesis; chorismate from D-erythrose 4-phosphate and phosphoenolpyruvate: step 6/7.</text>
</comment>
<feature type="binding site" evidence="8">
    <location>
        <position position="384"/>
    </location>
    <ligand>
        <name>phosphoenolpyruvate</name>
        <dbReference type="ChEBI" id="CHEBI:58702"/>
    </ligand>
</feature>
<dbReference type="UniPathway" id="UPA00053">
    <property type="reaction ID" value="UER00089"/>
</dbReference>
<feature type="binding site" evidence="8">
    <location>
        <position position="339"/>
    </location>
    <ligand>
        <name>3-phosphoshikimate</name>
        <dbReference type="ChEBI" id="CHEBI:145989"/>
    </ligand>
</feature>
<sequence length="424" mass="45769">MKSFAPATSLKGVVENIASDKSISHRCAMFSLLAKGACEVQNFLQASDTLDTLKIAQHLGLEVIQKNSNTLSLIPPKNGIKEPNVLLDCGNAGTAMRLYTGLLAGVKGYFVLCGDKYLHARPMQRVIAPLQSIGARIFAREGGYAPLSIIGAKLQGFAYASPIASAQVKSAMLLSGLFASSESRFSEPELSRDHTERMLKKMGAKITKSANTIELEPLQGPLDPFSITIPSDPSSAFFFALAGVIVPGSHLVLKNVLLNPTRIQAYEVLKKMGAKISYENKKEQIETTGDIIIESSDLCAIEVSEHIAWLIDELPALAIAMAVAKGKSVVKNAKELRVKESDRIKAVVSNLQKMGIVATEREDGFEILGGELKPARVDSYGDHRIAMSFAVAMLLCGGEIEDFSCVNISFPNFLEILEQIKKGA</sequence>
<feature type="binding site" evidence="8">
    <location>
        <position position="165"/>
    </location>
    <ligand>
        <name>3-phosphoshikimate</name>
        <dbReference type="ChEBI" id="CHEBI:145989"/>
    </ligand>
</feature>
<dbReference type="GO" id="GO:0009073">
    <property type="term" value="P:aromatic amino acid family biosynthetic process"/>
    <property type="evidence" value="ECO:0007669"/>
    <property type="project" value="UniProtKB-KW"/>
</dbReference>
<dbReference type="NCBIfam" id="TIGR01356">
    <property type="entry name" value="aroA"/>
    <property type="match status" value="1"/>
</dbReference>
<evidence type="ECO:0000313" key="11">
    <source>
        <dbReference type="Proteomes" id="UP000001522"/>
    </source>
</evidence>
<feature type="binding site" evidence="8">
    <location>
        <position position="121"/>
    </location>
    <ligand>
        <name>phosphoenolpyruvate</name>
        <dbReference type="ChEBI" id="CHEBI:58702"/>
    </ligand>
</feature>
<keyword evidence="3 8" id="KW-0963">Cytoplasm</keyword>
<comment type="catalytic activity">
    <reaction evidence="7">
        <text>3-phosphoshikimate + phosphoenolpyruvate = 5-O-(1-carboxyvinyl)-3-phosphoshikimate + phosphate</text>
        <dbReference type="Rhea" id="RHEA:21256"/>
        <dbReference type="ChEBI" id="CHEBI:43474"/>
        <dbReference type="ChEBI" id="CHEBI:57701"/>
        <dbReference type="ChEBI" id="CHEBI:58702"/>
        <dbReference type="ChEBI" id="CHEBI:145989"/>
        <dbReference type="EC" id="2.5.1.19"/>
    </reaction>
    <physiologicalReaction direction="left-to-right" evidence="7">
        <dbReference type="Rhea" id="RHEA:21257"/>
    </physiologicalReaction>
</comment>
<feature type="binding site" evidence="8">
    <location>
        <position position="343"/>
    </location>
    <ligand>
        <name>phosphoenolpyruvate</name>
        <dbReference type="ChEBI" id="CHEBI:58702"/>
    </ligand>
</feature>
<dbReference type="HOGENOM" id="CLU_024321_0_1_7"/>
<dbReference type="InterPro" id="IPR001986">
    <property type="entry name" value="Enolpyruvate_Tfrase_dom"/>
</dbReference>
<feature type="binding site" evidence="8">
    <location>
        <position position="167"/>
    </location>
    <ligand>
        <name>3-phosphoshikimate</name>
        <dbReference type="ChEBI" id="CHEBI:145989"/>
    </ligand>
</feature>
<feature type="binding site" evidence="8">
    <location>
        <position position="21"/>
    </location>
    <ligand>
        <name>phosphoenolpyruvate</name>
        <dbReference type="ChEBI" id="CHEBI:58702"/>
    </ligand>
</feature>
<feature type="binding site" evidence="8">
    <location>
        <position position="22"/>
    </location>
    <ligand>
        <name>3-phosphoshikimate</name>
        <dbReference type="ChEBI" id="CHEBI:145989"/>
    </ligand>
</feature>
<dbReference type="PROSITE" id="PS00104">
    <property type="entry name" value="EPSP_SYNTHASE_1"/>
    <property type="match status" value="1"/>
</dbReference>
<accession>D3UFP9</accession>
<dbReference type="Proteomes" id="UP000001522">
    <property type="component" value="Chromosome"/>
</dbReference>
<feature type="binding site" evidence="8">
    <location>
        <position position="93"/>
    </location>
    <ligand>
        <name>phosphoenolpyruvate</name>
        <dbReference type="ChEBI" id="CHEBI:58702"/>
    </ligand>
</feature>
<dbReference type="PROSITE" id="PS00885">
    <property type="entry name" value="EPSP_SYNTHASE_2"/>
    <property type="match status" value="1"/>
</dbReference>
<evidence type="ECO:0000256" key="6">
    <source>
        <dbReference type="ARBA" id="ARBA00023141"/>
    </source>
</evidence>
<feature type="binding site" evidence="8">
    <location>
        <position position="21"/>
    </location>
    <ligand>
        <name>3-phosphoshikimate</name>
        <dbReference type="ChEBI" id="CHEBI:145989"/>
    </ligand>
</feature>
<keyword evidence="4 8" id="KW-0028">Amino-acid biosynthesis</keyword>
<dbReference type="CDD" id="cd01556">
    <property type="entry name" value="EPSP_synthase"/>
    <property type="match status" value="1"/>
</dbReference>
<dbReference type="EC" id="2.5.1.19" evidence="8"/>
<feature type="domain" description="Enolpyruvate transferase" evidence="9">
    <location>
        <begin position="7"/>
        <end position="417"/>
    </location>
</feature>
<dbReference type="SUPFAM" id="SSF55205">
    <property type="entry name" value="EPT/RTPC-like"/>
    <property type="match status" value="1"/>
</dbReference>
<dbReference type="STRING" id="679897.HMU00560"/>
<evidence type="ECO:0000256" key="8">
    <source>
        <dbReference type="HAMAP-Rule" id="MF_00210"/>
    </source>
</evidence>
<dbReference type="Gene3D" id="3.65.10.10">
    <property type="entry name" value="Enolpyruvate transferase domain"/>
    <property type="match status" value="2"/>
</dbReference>
<feature type="binding site" evidence="8">
    <location>
        <position position="26"/>
    </location>
    <ligand>
        <name>3-phosphoshikimate</name>
        <dbReference type="ChEBI" id="CHEBI:145989"/>
    </ligand>
</feature>
<dbReference type="HAMAP" id="MF_00210">
    <property type="entry name" value="EPSP_synth"/>
    <property type="match status" value="1"/>
</dbReference>
<evidence type="ECO:0000313" key="10">
    <source>
        <dbReference type="EMBL" id="CBG39320.1"/>
    </source>
</evidence>
<protein>
    <recommendedName>
        <fullName evidence="8">3-phosphoshikimate 1-carboxyvinyltransferase</fullName>
        <ecNumber evidence="8">2.5.1.19</ecNumber>
    </recommendedName>
    <alternativeName>
        <fullName evidence="8">5-enolpyruvylshikimate-3-phosphate synthase</fullName>
        <shortName evidence="8">EPSP synthase</shortName>
        <shortName evidence="8">EPSPS</shortName>
    </alternativeName>
</protein>
<dbReference type="KEGG" id="hms:HMU00560"/>
<dbReference type="PIRSF" id="PIRSF000505">
    <property type="entry name" value="EPSPS"/>
    <property type="match status" value="1"/>
</dbReference>
<dbReference type="GO" id="GO:0008652">
    <property type="term" value="P:amino acid biosynthetic process"/>
    <property type="evidence" value="ECO:0007669"/>
    <property type="project" value="UniProtKB-KW"/>
</dbReference>
<feature type="binding site" evidence="8">
    <location>
        <position position="312"/>
    </location>
    <ligand>
        <name>3-phosphoshikimate</name>
        <dbReference type="ChEBI" id="CHEBI:145989"/>
    </ligand>
</feature>
<name>D3UFP9_HELM1</name>
<evidence type="ECO:0000256" key="7">
    <source>
        <dbReference type="ARBA" id="ARBA00044633"/>
    </source>
</evidence>
<dbReference type="PANTHER" id="PTHR21090">
    <property type="entry name" value="AROM/DEHYDROQUINATE SYNTHASE"/>
    <property type="match status" value="1"/>
</dbReference>
<dbReference type="PANTHER" id="PTHR21090:SF5">
    <property type="entry name" value="PENTAFUNCTIONAL AROM POLYPEPTIDE"/>
    <property type="match status" value="1"/>
</dbReference>
<dbReference type="Pfam" id="PF00275">
    <property type="entry name" value="EPSP_synthase"/>
    <property type="match status" value="1"/>
</dbReference>
<comment type="similarity">
    <text evidence="2 8">Belongs to the EPSP synthase family.</text>
</comment>
<dbReference type="RefSeq" id="WP_013022419.1">
    <property type="nucleotide sequence ID" value="NC_013949.1"/>
</dbReference>
<reference evidence="10 11" key="1">
    <citation type="journal article" date="2010" name="BMC Genomics">
        <title>Comparative genomics and proteomics of Helicobacter mustelae, an ulcerogenic and carcinogenic gastric pathogen.</title>
        <authorList>
            <person name="O'Toole P.W."/>
            <person name="Snelling W.J."/>
            <person name="Canchaya C."/>
            <person name="Forde B.M."/>
            <person name="Hardie K.R."/>
            <person name="Josenhans C."/>
            <person name="Graham R.L.J."/>
            <person name="McMullan G."/>
            <person name="Parkhill J."/>
            <person name="Belda E."/>
            <person name="Bentley S.D."/>
        </authorList>
    </citation>
    <scope>NUCLEOTIDE SEQUENCE [LARGE SCALE GENOMIC DNA]</scope>
    <source>
        <strain evidence="11">ATCC 43772 / LMG 18044 / NCTC 12198 / 12198</strain>
    </source>
</reference>
<comment type="function">
    <text evidence="8">Catalyzes the transfer of the enolpyruvyl moiety of phosphoenolpyruvate (PEP) to the 5-hydroxyl of shikimate-3-phosphate (S3P) to produce enolpyruvyl shikimate-3-phosphate and inorganic phosphate.</text>
</comment>
<dbReference type="InterPro" id="IPR023193">
    <property type="entry name" value="EPSP_synthase_CS"/>
</dbReference>
<evidence type="ECO:0000256" key="5">
    <source>
        <dbReference type="ARBA" id="ARBA00022679"/>
    </source>
</evidence>
<dbReference type="GO" id="GO:0005737">
    <property type="term" value="C:cytoplasm"/>
    <property type="evidence" value="ECO:0007669"/>
    <property type="project" value="UniProtKB-SubCell"/>
</dbReference>
<feature type="active site" description="Proton acceptor" evidence="8">
    <location>
        <position position="312"/>
    </location>
</feature>
<comment type="subunit">
    <text evidence="8">Monomer.</text>
</comment>
<dbReference type="EMBL" id="FN555004">
    <property type="protein sequence ID" value="CBG39320.1"/>
    <property type="molecule type" value="Genomic_DNA"/>
</dbReference>